<dbReference type="EC" id="4.1.3.17" evidence="5"/>
<comment type="catalytic activity">
    <reaction evidence="12">
        <text>oxaloacetate + H(+) = pyruvate + CO2</text>
        <dbReference type="Rhea" id="RHEA:15641"/>
        <dbReference type="ChEBI" id="CHEBI:15361"/>
        <dbReference type="ChEBI" id="CHEBI:15378"/>
        <dbReference type="ChEBI" id="CHEBI:16452"/>
        <dbReference type="ChEBI" id="CHEBI:16526"/>
        <dbReference type="EC" id="4.1.1.112"/>
    </reaction>
</comment>
<comment type="function">
    <text evidence="8">Catalyzes the aldol cleavage of 4-hydroxy-4-methyl-2-oxoglutarate (HMG) into 2 molecules of pyruvate. Also contains a secondary oxaloacetate (OAA) decarboxylase activity due to the common pyruvate enolate transition state formed following C-C bond cleavage in the retro-aldol and decarboxylation reactions.</text>
</comment>
<dbReference type="Pfam" id="PF03737">
    <property type="entry name" value="RraA-like"/>
    <property type="match status" value="1"/>
</dbReference>
<comment type="cofactor">
    <cofactor evidence="2">
        <name>a divalent metal cation</name>
        <dbReference type="ChEBI" id="CHEBI:60240"/>
    </cofactor>
</comment>
<sequence>MTEMSYAPTSAGSPNIEVGPKWQRPDGELLAQFQRHSVANVGDALGRLGMPDGGITPLWDGCRAVGSALTVLTVAGDDLAVIDAVAHIEPGDFLVINGFGYPGRAVMGDILTQYFSSRGAVGAIVDGAVRDRDEIRQQQFPVWSRSVTPAGPWKHGPGAVGTPVAIGGVVINPGDVVVADSDGIVAVPLKKAHDIAAELAQIAESEQGMRTQAKQAPTK</sequence>
<evidence type="ECO:0000256" key="13">
    <source>
        <dbReference type="SAM" id="MobiDB-lite"/>
    </source>
</evidence>
<evidence type="ECO:0000256" key="2">
    <source>
        <dbReference type="ARBA" id="ARBA00001968"/>
    </source>
</evidence>
<comment type="similarity">
    <text evidence="3">Belongs to the class II aldolase/RraA-like family.</text>
</comment>
<dbReference type="CDD" id="cd16841">
    <property type="entry name" value="RraA_family"/>
    <property type="match status" value="1"/>
</dbReference>
<dbReference type="SUPFAM" id="SSF89562">
    <property type="entry name" value="RraA-like"/>
    <property type="match status" value="1"/>
</dbReference>
<dbReference type="InterPro" id="IPR036704">
    <property type="entry name" value="RraA/RraA-like_sf"/>
</dbReference>
<protein>
    <recommendedName>
        <fullName evidence="7">Putative 4-hydroxy-4-methyl-2-oxoglutarate aldolase</fullName>
        <ecNumber evidence="6">4.1.1.112</ecNumber>
        <ecNumber evidence="5">4.1.3.17</ecNumber>
    </recommendedName>
    <alternativeName>
        <fullName evidence="11">Oxaloacetate decarboxylase</fullName>
    </alternativeName>
    <alternativeName>
        <fullName evidence="9">Regulator of ribonuclease activity homolog</fullName>
    </alternativeName>
    <alternativeName>
        <fullName evidence="10">RraA-like protein</fullName>
    </alternativeName>
</protein>
<proteinExistence type="inferred from homology"/>
<dbReference type="InterPro" id="IPR005493">
    <property type="entry name" value="RraA/RraA-like"/>
</dbReference>
<keyword evidence="15" id="KW-1185">Reference proteome</keyword>
<accession>A0ABW6LFB9</accession>
<gene>
    <name evidence="14" type="ORF">ACFYM3_21390</name>
</gene>
<comment type="subunit">
    <text evidence="4">Homotrimer.</text>
</comment>
<dbReference type="RefSeq" id="WP_358289690.1">
    <property type="nucleotide sequence ID" value="NZ_JBEYGJ010000039.1"/>
</dbReference>
<evidence type="ECO:0000256" key="5">
    <source>
        <dbReference type="ARBA" id="ARBA00012213"/>
    </source>
</evidence>
<evidence type="ECO:0000313" key="15">
    <source>
        <dbReference type="Proteomes" id="UP001601288"/>
    </source>
</evidence>
<comment type="caution">
    <text evidence="14">The sequence shown here is derived from an EMBL/GenBank/DDBJ whole genome shotgun (WGS) entry which is preliminary data.</text>
</comment>
<evidence type="ECO:0000256" key="7">
    <source>
        <dbReference type="ARBA" id="ARBA00016549"/>
    </source>
</evidence>
<dbReference type="PANTHER" id="PTHR33254:SF4">
    <property type="entry name" value="4-HYDROXY-4-METHYL-2-OXOGLUTARATE ALDOLASE 3-RELATED"/>
    <property type="match status" value="1"/>
</dbReference>
<comment type="catalytic activity">
    <reaction evidence="1">
        <text>4-hydroxy-4-methyl-2-oxoglutarate = 2 pyruvate</text>
        <dbReference type="Rhea" id="RHEA:22748"/>
        <dbReference type="ChEBI" id="CHEBI:15361"/>
        <dbReference type="ChEBI" id="CHEBI:58276"/>
        <dbReference type="EC" id="4.1.3.17"/>
    </reaction>
</comment>
<name>A0ABW6LFB9_9ACTN</name>
<evidence type="ECO:0000256" key="6">
    <source>
        <dbReference type="ARBA" id="ARBA00012947"/>
    </source>
</evidence>
<evidence type="ECO:0000256" key="11">
    <source>
        <dbReference type="ARBA" id="ARBA00032305"/>
    </source>
</evidence>
<dbReference type="EC" id="4.1.1.112" evidence="6"/>
<dbReference type="PANTHER" id="PTHR33254">
    <property type="entry name" value="4-HYDROXY-4-METHYL-2-OXOGLUTARATE ALDOLASE 3-RELATED"/>
    <property type="match status" value="1"/>
</dbReference>
<evidence type="ECO:0000256" key="3">
    <source>
        <dbReference type="ARBA" id="ARBA00008621"/>
    </source>
</evidence>
<organism evidence="14 15">
    <name type="scientific">Streptomyces massasporeus</name>
    <dbReference type="NCBI Taxonomy" id="67324"/>
    <lineage>
        <taxon>Bacteria</taxon>
        <taxon>Bacillati</taxon>
        <taxon>Actinomycetota</taxon>
        <taxon>Actinomycetes</taxon>
        <taxon>Kitasatosporales</taxon>
        <taxon>Streptomycetaceae</taxon>
        <taxon>Streptomyces</taxon>
    </lineage>
</organism>
<evidence type="ECO:0000256" key="12">
    <source>
        <dbReference type="ARBA" id="ARBA00047973"/>
    </source>
</evidence>
<evidence type="ECO:0000256" key="10">
    <source>
        <dbReference type="ARBA" id="ARBA00030169"/>
    </source>
</evidence>
<dbReference type="Proteomes" id="UP001601288">
    <property type="component" value="Unassembled WGS sequence"/>
</dbReference>
<reference evidence="14 15" key="1">
    <citation type="submission" date="2024-10" db="EMBL/GenBank/DDBJ databases">
        <title>The Natural Products Discovery Center: Release of the First 8490 Sequenced Strains for Exploring Actinobacteria Biosynthetic Diversity.</title>
        <authorList>
            <person name="Kalkreuter E."/>
            <person name="Kautsar S.A."/>
            <person name="Yang D."/>
            <person name="Bader C.D."/>
            <person name="Teijaro C.N."/>
            <person name="Fluegel L."/>
            <person name="Davis C.M."/>
            <person name="Simpson J.R."/>
            <person name="Lauterbach L."/>
            <person name="Steele A.D."/>
            <person name="Gui C."/>
            <person name="Meng S."/>
            <person name="Li G."/>
            <person name="Viehrig K."/>
            <person name="Ye F."/>
            <person name="Su P."/>
            <person name="Kiefer A.F."/>
            <person name="Nichols A."/>
            <person name="Cepeda A.J."/>
            <person name="Yan W."/>
            <person name="Fan B."/>
            <person name="Jiang Y."/>
            <person name="Adhikari A."/>
            <person name="Zheng C.-J."/>
            <person name="Schuster L."/>
            <person name="Cowan T.M."/>
            <person name="Smanski M.J."/>
            <person name="Chevrette M.G."/>
            <person name="De Carvalho L.P.S."/>
            <person name="Shen B."/>
        </authorList>
    </citation>
    <scope>NUCLEOTIDE SEQUENCE [LARGE SCALE GENOMIC DNA]</scope>
    <source>
        <strain evidence="14 15">NPDC007066</strain>
    </source>
</reference>
<evidence type="ECO:0000313" key="14">
    <source>
        <dbReference type="EMBL" id="MFE9227145.1"/>
    </source>
</evidence>
<dbReference type="EMBL" id="JBIAFP010000012">
    <property type="protein sequence ID" value="MFE9227145.1"/>
    <property type="molecule type" value="Genomic_DNA"/>
</dbReference>
<evidence type="ECO:0000256" key="1">
    <source>
        <dbReference type="ARBA" id="ARBA00001342"/>
    </source>
</evidence>
<dbReference type="Gene3D" id="3.50.30.40">
    <property type="entry name" value="Ribonuclease E inhibitor RraA/RraA-like"/>
    <property type="match status" value="1"/>
</dbReference>
<evidence type="ECO:0000256" key="8">
    <source>
        <dbReference type="ARBA" id="ARBA00025046"/>
    </source>
</evidence>
<feature type="region of interest" description="Disordered" evidence="13">
    <location>
        <begin position="1"/>
        <end position="21"/>
    </location>
</feature>
<evidence type="ECO:0000256" key="4">
    <source>
        <dbReference type="ARBA" id="ARBA00011233"/>
    </source>
</evidence>
<evidence type="ECO:0000256" key="9">
    <source>
        <dbReference type="ARBA" id="ARBA00029596"/>
    </source>
</evidence>